<dbReference type="EMBL" id="JAWZYT010002065">
    <property type="protein sequence ID" value="KAK4306952.1"/>
    <property type="molecule type" value="Genomic_DNA"/>
</dbReference>
<dbReference type="Proteomes" id="UP001292094">
    <property type="component" value="Unassembled WGS sequence"/>
</dbReference>
<dbReference type="AlphaFoldDB" id="A0AAE1PH09"/>
<keyword evidence="2" id="KW-1185">Reference proteome</keyword>
<accession>A0AAE1PH09</accession>
<gene>
    <name evidence="1" type="ORF">Pmani_021260</name>
</gene>
<reference evidence="1" key="1">
    <citation type="submission" date="2023-11" db="EMBL/GenBank/DDBJ databases">
        <title>Genome assemblies of two species of porcelain crab, Petrolisthes cinctipes and Petrolisthes manimaculis (Anomura: Porcellanidae).</title>
        <authorList>
            <person name="Angst P."/>
        </authorList>
    </citation>
    <scope>NUCLEOTIDE SEQUENCE</scope>
    <source>
        <strain evidence="1">PB745_02</strain>
        <tissue evidence="1">Gill</tissue>
    </source>
</reference>
<evidence type="ECO:0000313" key="1">
    <source>
        <dbReference type="EMBL" id="KAK4306952.1"/>
    </source>
</evidence>
<organism evidence="1 2">
    <name type="scientific">Petrolisthes manimaculis</name>
    <dbReference type="NCBI Taxonomy" id="1843537"/>
    <lineage>
        <taxon>Eukaryota</taxon>
        <taxon>Metazoa</taxon>
        <taxon>Ecdysozoa</taxon>
        <taxon>Arthropoda</taxon>
        <taxon>Crustacea</taxon>
        <taxon>Multicrustacea</taxon>
        <taxon>Malacostraca</taxon>
        <taxon>Eumalacostraca</taxon>
        <taxon>Eucarida</taxon>
        <taxon>Decapoda</taxon>
        <taxon>Pleocyemata</taxon>
        <taxon>Anomura</taxon>
        <taxon>Galatheoidea</taxon>
        <taxon>Porcellanidae</taxon>
        <taxon>Petrolisthes</taxon>
    </lineage>
</organism>
<name>A0AAE1PH09_9EUCA</name>
<protein>
    <submittedName>
        <fullName evidence="1">Uncharacterized protein</fullName>
    </submittedName>
</protein>
<sequence length="92" mass="9861">MAINGLNKSISSNVTSKTAFFTVRGLPSGLSLTINIYAANAKGRSEATVLNAATTPDLTAKHADSGKLLQKALYVFILFRFFSNFAKTVLPH</sequence>
<evidence type="ECO:0000313" key="2">
    <source>
        <dbReference type="Proteomes" id="UP001292094"/>
    </source>
</evidence>
<proteinExistence type="predicted"/>
<comment type="caution">
    <text evidence="1">The sequence shown here is derived from an EMBL/GenBank/DDBJ whole genome shotgun (WGS) entry which is preliminary data.</text>
</comment>